<dbReference type="AlphaFoldDB" id="A0A3E3DV39"/>
<comment type="similarity">
    <text evidence="2">Belongs to the sulfatase family.</text>
</comment>
<keyword evidence="6" id="KW-0106">Calcium</keyword>
<evidence type="ECO:0000259" key="7">
    <source>
        <dbReference type="Pfam" id="PF00884"/>
    </source>
</evidence>
<dbReference type="Pfam" id="PF00884">
    <property type="entry name" value="Sulfatase"/>
    <property type="match status" value="1"/>
</dbReference>
<dbReference type="InterPro" id="IPR050738">
    <property type="entry name" value="Sulfatase"/>
</dbReference>
<dbReference type="GO" id="GO:0004065">
    <property type="term" value="F:arylsulfatase activity"/>
    <property type="evidence" value="ECO:0007669"/>
    <property type="project" value="TreeGrafter"/>
</dbReference>
<name>A0A3E3DV39_9FIRM</name>
<organism evidence="8 9">
    <name type="scientific">Hungatella hathewayi</name>
    <dbReference type="NCBI Taxonomy" id="154046"/>
    <lineage>
        <taxon>Bacteria</taxon>
        <taxon>Bacillati</taxon>
        <taxon>Bacillota</taxon>
        <taxon>Clostridia</taxon>
        <taxon>Lachnospirales</taxon>
        <taxon>Lachnospiraceae</taxon>
        <taxon>Hungatella</taxon>
    </lineage>
</organism>
<comment type="cofactor">
    <cofactor evidence="1">
        <name>Ca(2+)</name>
        <dbReference type="ChEBI" id="CHEBI:29108"/>
    </cofactor>
</comment>
<evidence type="ECO:0000313" key="8">
    <source>
        <dbReference type="EMBL" id="RGD72578.1"/>
    </source>
</evidence>
<dbReference type="Gene3D" id="3.40.720.10">
    <property type="entry name" value="Alkaline Phosphatase, subunit A"/>
    <property type="match status" value="1"/>
</dbReference>
<dbReference type="PANTHER" id="PTHR42693:SF42">
    <property type="entry name" value="ARYLSULFATASE G"/>
    <property type="match status" value="1"/>
</dbReference>
<dbReference type="InterPro" id="IPR000917">
    <property type="entry name" value="Sulfatase_N"/>
</dbReference>
<proteinExistence type="inferred from homology"/>
<dbReference type="Proteomes" id="UP000261023">
    <property type="component" value="Unassembled WGS sequence"/>
</dbReference>
<keyword evidence="4" id="KW-0732">Signal</keyword>
<dbReference type="Gene3D" id="3.30.1120.10">
    <property type="match status" value="1"/>
</dbReference>
<dbReference type="OrthoDB" id="5901192at2"/>
<evidence type="ECO:0000313" key="9">
    <source>
        <dbReference type="Proteomes" id="UP000261023"/>
    </source>
</evidence>
<keyword evidence="5" id="KW-0378">Hydrolase</keyword>
<evidence type="ECO:0000256" key="5">
    <source>
        <dbReference type="ARBA" id="ARBA00022801"/>
    </source>
</evidence>
<reference evidence="8 9" key="1">
    <citation type="submission" date="2018-08" db="EMBL/GenBank/DDBJ databases">
        <title>A genome reference for cultivated species of the human gut microbiota.</title>
        <authorList>
            <person name="Zou Y."/>
            <person name="Xue W."/>
            <person name="Luo G."/>
        </authorList>
    </citation>
    <scope>NUCLEOTIDE SEQUENCE [LARGE SCALE GENOMIC DNA]</scope>
    <source>
        <strain evidence="8 9">AF19-13AC</strain>
    </source>
</reference>
<dbReference type="InterPro" id="IPR024607">
    <property type="entry name" value="Sulfatase_CS"/>
</dbReference>
<dbReference type="PROSITE" id="PS00149">
    <property type="entry name" value="SULFATASE_2"/>
    <property type="match status" value="1"/>
</dbReference>
<sequence length="471" mass="52870">MMAVQPNFLFIFMDDMGWRDLACTGSTFYETPNIDRLCRQGMVFANSYASCPVCSPSRASYLTGQYPARLGVTDWIDMEGTSHPLRGKLIDAPYIKHLPEGEYTIAQALKDAGYDTWHVGKWHLGGREYYPEHFGFDVNIGGCSWGHPHEGYFSPYGIETLPEGPEGEYLTDRITDEAVRLLKERKAGGSRKPFYMNLCHYAVHTPIQVKDEDRERFEKKAREQGLDQETALVEGEFHHTEDKKGRRVVRRVIQSDPSYAGMIWNLDQNIGRLLEALSECGEEENTVVVFTSDNGGLATSEGSPTCNLPASEGKGWVYEGGTRVPLIVKYPGHVAPGSRCDVPVTTPDFYPTFLELAGVPQKAGIPIDGRSIVPLLAGNHMPERPVFWHYPHYGNQGGTPAASVVLGDYKYIEFFEDGRGELYDLKADFSETNNICENMPEMAARLRMLLHGWQREVCARFPEVNEAYGEV</sequence>
<dbReference type="EMBL" id="QTJW01000001">
    <property type="protein sequence ID" value="RGD72578.1"/>
    <property type="molecule type" value="Genomic_DNA"/>
</dbReference>
<protein>
    <submittedName>
        <fullName evidence="8">DUF4976 domain-containing protein</fullName>
    </submittedName>
</protein>
<dbReference type="InterPro" id="IPR017850">
    <property type="entry name" value="Alkaline_phosphatase_core_sf"/>
</dbReference>
<evidence type="ECO:0000256" key="1">
    <source>
        <dbReference type="ARBA" id="ARBA00001913"/>
    </source>
</evidence>
<evidence type="ECO:0000256" key="2">
    <source>
        <dbReference type="ARBA" id="ARBA00008779"/>
    </source>
</evidence>
<feature type="domain" description="Sulfatase N-terminal" evidence="7">
    <location>
        <begin position="6"/>
        <end position="359"/>
    </location>
</feature>
<dbReference type="SUPFAM" id="SSF53649">
    <property type="entry name" value="Alkaline phosphatase-like"/>
    <property type="match status" value="1"/>
</dbReference>
<evidence type="ECO:0000256" key="4">
    <source>
        <dbReference type="ARBA" id="ARBA00022729"/>
    </source>
</evidence>
<comment type="caution">
    <text evidence="8">The sequence shown here is derived from an EMBL/GenBank/DDBJ whole genome shotgun (WGS) entry which is preliminary data.</text>
</comment>
<evidence type="ECO:0000256" key="6">
    <source>
        <dbReference type="ARBA" id="ARBA00022837"/>
    </source>
</evidence>
<keyword evidence="3" id="KW-0479">Metal-binding</keyword>
<dbReference type="GO" id="GO:0046872">
    <property type="term" value="F:metal ion binding"/>
    <property type="evidence" value="ECO:0007669"/>
    <property type="project" value="UniProtKB-KW"/>
</dbReference>
<dbReference type="PANTHER" id="PTHR42693">
    <property type="entry name" value="ARYLSULFATASE FAMILY MEMBER"/>
    <property type="match status" value="1"/>
</dbReference>
<gene>
    <name evidence="8" type="ORF">DWX31_01710</name>
</gene>
<dbReference type="CDD" id="cd16144">
    <property type="entry name" value="ARS_like"/>
    <property type="match status" value="1"/>
</dbReference>
<accession>A0A3E3DV39</accession>
<evidence type="ECO:0000256" key="3">
    <source>
        <dbReference type="ARBA" id="ARBA00022723"/>
    </source>
</evidence>